<dbReference type="GO" id="GO:0004803">
    <property type="term" value="F:transposase activity"/>
    <property type="evidence" value="ECO:0007669"/>
    <property type="project" value="InterPro"/>
</dbReference>
<dbReference type="InterPro" id="IPR009057">
    <property type="entry name" value="Homeodomain-like_sf"/>
</dbReference>
<dbReference type="EMBL" id="ABGD02000003">
    <property type="protein sequence ID" value="EDS13115.1"/>
    <property type="molecule type" value="Genomic_DNA"/>
</dbReference>
<accession>B0P5V8</accession>
<sequence length="90" mass="10299">MGQKYSAEYKADVLKLADEIGVRAACEHLGLSTKTVYNWRREERLKHGELRGVQPGETAEQAVERLLRENKELHEANYILRKALGFMAGR</sequence>
<comment type="caution">
    <text evidence="1">The sequence shown here is derived from an EMBL/GenBank/DDBJ whole genome shotgun (WGS) entry which is preliminary data.</text>
</comment>
<dbReference type="eggNOG" id="COG2963">
    <property type="taxonomic scope" value="Bacteria"/>
</dbReference>
<evidence type="ECO:0000313" key="1">
    <source>
        <dbReference type="EMBL" id="EDS13115.1"/>
    </source>
</evidence>
<keyword evidence="2" id="KW-1185">Reference proteome</keyword>
<reference evidence="1" key="2">
    <citation type="submission" date="2013-09" db="EMBL/GenBank/DDBJ databases">
        <title>Draft genome sequence of Anaerotruncus colihominis(DSM 17241).</title>
        <authorList>
            <person name="Sudarsanam P."/>
            <person name="Ley R."/>
            <person name="Guruge J."/>
            <person name="Turnbaugh P.J."/>
            <person name="Mahowald M."/>
            <person name="Liep D."/>
            <person name="Gordon J."/>
        </authorList>
    </citation>
    <scope>NUCLEOTIDE SEQUENCE</scope>
    <source>
        <strain evidence="1">DSM 17241</strain>
    </source>
</reference>
<name>B0P5V8_9FIRM</name>
<evidence type="ECO:0000313" key="2">
    <source>
        <dbReference type="Proteomes" id="UP000003803"/>
    </source>
</evidence>
<dbReference type="GeneID" id="72462882"/>
<protein>
    <submittedName>
        <fullName evidence="1">Transposase</fullName>
    </submittedName>
</protein>
<dbReference type="InterPro" id="IPR002514">
    <property type="entry name" value="Transposase_8"/>
</dbReference>
<reference evidence="1" key="1">
    <citation type="submission" date="2007-11" db="EMBL/GenBank/DDBJ databases">
        <authorList>
            <person name="Fulton L."/>
            <person name="Clifton S."/>
            <person name="Fulton B."/>
            <person name="Xu J."/>
            <person name="Minx P."/>
            <person name="Pepin K.H."/>
            <person name="Johnson M."/>
            <person name="Thiruvilangam P."/>
            <person name="Bhonagiri V."/>
            <person name="Nash W.E."/>
            <person name="Mardis E.R."/>
            <person name="Wilson R.K."/>
        </authorList>
    </citation>
    <scope>NUCLEOTIDE SEQUENCE [LARGE SCALE GENOMIC DNA]</scope>
    <source>
        <strain evidence="1">DSM 17241</strain>
    </source>
</reference>
<dbReference type="Proteomes" id="UP000003803">
    <property type="component" value="Unassembled WGS sequence"/>
</dbReference>
<dbReference type="Gene3D" id="1.10.10.60">
    <property type="entry name" value="Homeodomain-like"/>
    <property type="match status" value="1"/>
</dbReference>
<gene>
    <name evidence="1" type="ORF">ANACOL_00130</name>
</gene>
<dbReference type="HOGENOM" id="CLU_027402_33_2_9"/>
<proteinExistence type="predicted"/>
<dbReference type="RefSeq" id="WP_006873548.1">
    <property type="nucleotide sequence ID" value="NZ_DS544174.1"/>
</dbReference>
<dbReference type="GO" id="GO:0003677">
    <property type="term" value="F:DNA binding"/>
    <property type="evidence" value="ECO:0007669"/>
    <property type="project" value="InterPro"/>
</dbReference>
<dbReference type="GO" id="GO:0006313">
    <property type="term" value="P:DNA transposition"/>
    <property type="evidence" value="ECO:0007669"/>
    <property type="project" value="InterPro"/>
</dbReference>
<organism evidence="1 2">
    <name type="scientific">Anaerotruncus colihominis DSM 17241</name>
    <dbReference type="NCBI Taxonomy" id="445972"/>
    <lineage>
        <taxon>Bacteria</taxon>
        <taxon>Bacillati</taxon>
        <taxon>Bacillota</taxon>
        <taxon>Clostridia</taxon>
        <taxon>Eubacteriales</taxon>
        <taxon>Oscillospiraceae</taxon>
        <taxon>Anaerotruncus</taxon>
    </lineage>
</organism>
<dbReference type="Pfam" id="PF01527">
    <property type="entry name" value="HTH_Tnp_1"/>
    <property type="match status" value="1"/>
</dbReference>
<dbReference type="SUPFAM" id="SSF46689">
    <property type="entry name" value="Homeodomain-like"/>
    <property type="match status" value="1"/>
</dbReference>
<dbReference type="AlphaFoldDB" id="B0P5V8"/>